<reference evidence="2 3" key="1">
    <citation type="submission" date="2020-09" db="EMBL/GenBank/DDBJ databases">
        <title>De no assembly of potato wild relative species, Solanum commersonii.</title>
        <authorList>
            <person name="Cho K."/>
        </authorList>
    </citation>
    <scope>NUCLEOTIDE SEQUENCE [LARGE SCALE GENOMIC DNA]</scope>
    <source>
        <strain evidence="2">LZ3.2</strain>
        <tissue evidence="2">Leaf</tissue>
    </source>
</reference>
<accession>A0A9J5WW77</accession>
<sequence length="179" mass="20432">MLDISIDCSRLTLRINVNAIPSTEPTNSFNDVNDLMGNERLGDHSKERMSDNSNESLGVYSMNIHDDPTNVGNQPVDEEDPEPKPEPKYSYLLAYMHSINVVPLESKWCVPKELLNVKILPPLVDTKLGRKRRKCYKGVHENFKSKRRNKCSICKRTGHNRTTCVNNNESYTSLIELVL</sequence>
<evidence type="ECO:0000313" key="2">
    <source>
        <dbReference type="EMBL" id="KAG5580081.1"/>
    </source>
</evidence>
<comment type="caution">
    <text evidence="2">The sequence shown here is derived from an EMBL/GenBank/DDBJ whole genome shotgun (WGS) entry which is preliminary data.</text>
</comment>
<dbReference type="OrthoDB" id="1302304at2759"/>
<evidence type="ECO:0000313" key="3">
    <source>
        <dbReference type="Proteomes" id="UP000824120"/>
    </source>
</evidence>
<name>A0A9J5WW77_SOLCO</name>
<feature type="compositionally biased region" description="Basic and acidic residues" evidence="1">
    <location>
        <begin position="40"/>
        <end position="50"/>
    </location>
</feature>
<evidence type="ECO:0000256" key="1">
    <source>
        <dbReference type="SAM" id="MobiDB-lite"/>
    </source>
</evidence>
<keyword evidence="3" id="KW-1185">Reference proteome</keyword>
<organism evidence="2 3">
    <name type="scientific">Solanum commersonii</name>
    <name type="common">Commerson's wild potato</name>
    <name type="synonym">Commerson's nightshade</name>
    <dbReference type="NCBI Taxonomy" id="4109"/>
    <lineage>
        <taxon>Eukaryota</taxon>
        <taxon>Viridiplantae</taxon>
        <taxon>Streptophyta</taxon>
        <taxon>Embryophyta</taxon>
        <taxon>Tracheophyta</taxon>
        <taxon>Spermatophyta</taxon>
        <taxon>Magnoliopsida</taxon>
        <taxon>eudicotyledons</taxon>
        <taxon>Gunneridae</taxon>
        <taxon>Pentapetalae</taxon>
        <taxon>asterids</taxon>
        <taxon>lamiids</taxon>
        <taxon>Solanales</taxon>
        <taxon>Solanaceae</taxon>
        <taxon>Solanoideae</taxon>
        <taxon>Solaneae</taxon>
        <taxon>Solanum</taxon>
    </lineage>
</organism>
<feature type="region of interest" description="Disordered" evidence="1">
    <location>
        <begin position="23"/>
        <end position="86"/>
    </location>
</feature>
<dbReference type="EMBL" id="JACXVP010000010">
    <property type="protein sequence ID" value="KAG5580081.1"/>
    <property type="molecule type" value="Genomic_DNA"/>
</dbReference>
<protein>
    <submittedName>
        <fullName evidence="2">Uncharacterized protein</fullName>
    </submittedName>
</protein>
<gene>
    <name evidence="2" type="ORF">H5410_050708</name>
</gene>
<proteinExistence type="predicted"/>
<dbReference type="Proteomes" id="UP000824120">
    <property type="component" value="Chromosome 10"/>
</dbReference>
<dbReference type="AlphaFoldDB" id="A0A9J5WW77"/>